<dbReference type="eggNOG" id="KOG4424">
    <property type="taxonomic scope" value="Eukaryota"/>
</dbReference>
<feature type="compositionally biased region" description="Polar residues" evidence="2">
    <location>
        <begin position="920"/>
        <end position="933"/>
    </location>
</feature>
<proteinExistence type="predicted"/>
<feature type="compositionally biased region" description="Polar residues" evidence="2">
    <location>
        <begin position="1129"/>
        <end position="1146"/>
    </location>
</feature>
<keyword evidence="1" id="KW-0175">Coiled coil</keyword>
<feature type="compositionally biased region" description="Low complexity" evidence="2">
    <location>
        <begin position="842"/>
        <end position="852"/>
    </location>
</feature>
<dbReference type="Proteomes" id="UP000054560">
    <property type="component" value="Unassembled WGS sequence"/>
</dbReference>
<feature type="compositionally biased region" description="Low complexity" evidence="2">
    <location>
        <begin position="1114"/>
        <end position="1125"/>
    </location>
</feature>
<dbReference type="PANTHER" id="PTHR12673">
    <property type="entry name" value="FACIOGENITAL DYSPLASIA PROTEIN"/>
    <property type="match status" value="1"/>
</dbReference>
<feature type="coiled-coil region" evidence="1">
    <location>
        <begin position="575"/>
        <end position="617"/>
    </location>
</feature>
<dbReference type="SMART" id="SM00325">
    <property type="entry name" value="RhoGEF"/>
    <property type="match status" value="1"/>
</dbReference>
<dbReference type="SUPFAM" id="SSF103657">
    <property type="entry name" value="BAR/IMD domain-like"/>
    <property type="match status" value="1"/>
</dbReference>
<dbReference type="GO" id="GO:0005085">
    <property type="term" value="F:guanyl-nucleotide exchange factor activity"/>
    <property type="evidence" value="ECO:0007669"/>
    <property type="project" value="InterPro"/>
</dbReference>
<evidence type="ECO:0000313" key="4">
    <source>
        <dbReference type="EMBL" id="KNC86037.1"/>
    </source>
</evidence>
<dbReference type="RefSeq" id="XP_014159939.1">
    <property type="nucleotide sequence ID" value="XM_014304464.1"/>
</dbReference>
<feature type="region of interest" description="Disordered" evidence="2">
    <location>
        <begin position="385"/>
        <end position="418"/>
    </location>
</feature>
<protein>
    <recommendedName>
        <fullName evidence="3">DH domain-containing protein</fullName>
    </recommendedName>
</protein>
<dbReference type="PROSITE" id="PS50010">
    <property type="entry name" value="DH_2"/>
    <property type="match status" value="1"/>
</dbReference>
<dbReference type="OrthoDB" id="660555at2759"/>
<dbReference type="GeneID" id="25902300"/>
<sequence length="1235" mass="138056">MTDLREYIRERSRLEQVHADNLYKLAMSTAKSRRWDLEKEFGSSSKFYNPQTTKSFFEMVKDTKNEAERHRDTAHTLSQPLQNYITAQLNVSNGRLRRCTNIHHKIHANIDDVMDRYDDSRRIADGLDDQVVLAREKLDKLKDKQRQKKLAGKLAKTEELKFKKEIADVRLAKFRAERSRNVYILNKAGMNSMLEEYYATYLPDILSLLDDGYCTTTSTVMSHYHDALDHMFTESLTGLEKFHRSFNAIDEEREHVQFLKNPVFIMSELAKQAKGILRSSDDMATPLVEFDGSKQHLWRELKDAKQRLGRFLAEKEKVNETLAMLSNAGKSVPTQSDMESVANQWFDMKYQYIVLVCDEARLKAWIERIDVVGIKDDSFKEGDADVYDYRPGEEDDSDDEVDSATQQKETPKPQPMQSRIVIANSVPSDVMVMREIVKTEVTFKEAMEHLIEYFYEPLLEAYRTGREFLTDEQMNRIFSSVKPLIKFSEKLIEKLENNETVEGVAEVFTNFEESTNLFGKFASTFDWSTKLVADMYSNSSSFAYWLRHQEEDAGSSFESLFLTPIQRLPRFVLLLKELKKQSKNTSEQAEAKLDKAIAELETATTTVNNQVREAENTALLTNIEDRCANLPRTFKISKPGRHLVLQWEARVILGPENVLRGNICLFSDVILIASPITVSDQIKRKISTTGRKSGSEERVPYEYAYKAHFYLHHVTTSIVNGKYKTPEMQWVDNLVAKYSKYLWAGIFKDSAPLFWFGIKEQASVLNEKVLSMNRAALAFKENTSGDVISSPAGLQIRTRRLVSTLPKPSPRPKSSLVVGVLNLKSTPQENTKNLRKKDGSKSESNSPASSPKGLSEFDVDGPSEAPHPKNQRPSSQIYSSSVHSHSKGSGDYYKPPGDSMKSTPQQSNRRQDKPYRPGQFSRNQKYSLSSDVLTHSAGMGMASTSNNASTNAVGSHSHALARRKSSMSNSQSQMPMPGNGASGGQGGGGLTSNNANNIPYNMRSPAPNRLSKQGMGMGMSSPNLQHTMRDMGVGDAKGKQSSRDRASSTSSGNGARDNGGINNIPTSNLVAMSPHIHSRDVKQAIAHFNQYTSATAYAGGEGGGGSRGSGLQSNIPINPGNNNNPFEPANSTGSNMNDLNNRTGNAASRVGSGEGHSDGGYFSSHGQSKPINLARRRTLSGNQQSQPQRRSYVPPLGMAENQQQHMAPSQTHQNLVMEVQQHIVGKTASADDSNR</sequence>
<evidence type="ECO:0000256" key="1">
    <source>
        <dbReference type="SAM" id="Coils"/>
    </source>
</evidence>
<feature type="compositionally biased region" description="Basic and acidic residues" evidence="2">
    <location>
        <begin position="1036"/>
        <end position="1046"/>
    </location>
</feature>
<reference evidence="4 5" key="1">
    <citation type="submission" date="2011-02" db="EMBL/GenBank/DDBJ databases">
        <title>The Genome Sequence of Sphaeroforma arctica JP610.</title>
        <authorList>
            <consortium name="The Broad Institute Genome Sequencing Platform"/>
            <person name="Russ C."/>
            <person name="Cuomo C."/>
            <person name="Young S.K."/>
            <person name="Zeng Q."/>
            <person name="Gargeya S."/>
            <person name="Alvarado L."/>
            <person name="Berlin A."/>
            <person name="Chapman S.B."/>
            <person name="Chen Z."/>
            <person name="Freedman E."/>
            <person name="Gellesch M."/>
            <person name="Goldberg J."/>
            <person name="Griggs A."/>
            <person name="Gujja S."/>
            <person name="Heilman E."/>
            <person name="Heiman D."/>
            <person name="Howarth C."/>
            <person name="Mehta T."/>
            <person name="Neiman D."/>
            <person name="Pearson M."/>
            <person name="Roberts A."/>
            <person name="Saif S."/>
            <person name="Shea T."/>
            <person name="Shenoy N."/>
            <person name="Sisk P."/>
            <person name="Stolte C."/>
            <person name="Sykes S."/>
            <person name="White J."/>
            <person name="Yandava C."/>
            <person name="Burger G."/>
            <person name="Gray M.W."/>
            <person name="Holland P.W.H."/>
            <person name="King N."/>
            <person name="Lang F.B.F."/>
            <person name="Roger A.J."/>
            <person name="Ruiz-Trillo I."/>
            <person name="Haas B."/>
            <person name="Nusbaum C."/>
            <person name="Birren B."/>
        </authorList>
    </citation>
    <scope>NUCLEOTIDE SEQUENCE [LARGE SCALE GENOMIC DNA]</scope>
    <source>
        <strain evidence="4 5">JP610</strain>
    </source>
</reference>
<evidence type="ECO:0000256" key="2">
    <source>
        <dbReference type="SAM" id="MobiDB-lite"/>
    </source>
</evidence>
<dbReference type="EMBL" id="KQ241671">
    <property type="protein sequence ID" value="KNC86037.1"/>
    <property type="molecule type" value="Genomic_DNA"/>
</dbReference>
<feature type="domain" description="DH" evidence="3">
    <location>
        <begin position="428"/>
        <end position="610"/>
    </location>
</feature>
<dbReference type="Gene3D" id="1.20.900.10">
    <property type="entry name" value="Dbl homology (DH) domain"/>
    <property type="match status" value="1"/>
</dbReference>
<dbReference type="GO" id="GO:0005737">
    <property type="term" value="C:cytoplasm"/>
    <property type="evidence" value="ECO:0007669"/>
    <property type="project" value="TreeGrafter"/>
</dbReference>
<accession>A0A0L0GAI5</accession>
<keyword evidence="5" id="KW-1185">Reference proteome</keyword>
<feature type="compositionally biased region" description="Low complexity" evidence="2">
    <location>
        <begin position="966"/>
        <end position="979"/>
    </location>
</feature>
<feature type="compositionally biased region" description="Low complexity" evidence="2">
    <location>
        <begin position="874"/>
        <end position="889"/>
    </location>
</feature>
<dbReference type="InterPro" id="IPR027267">
    <property type="entry name" value="AH/BAR_dom_sf"/>
</dbReference>
<feature type="compositionally biased region" description="Polar residues" evidence="2">
    <location>
        <begin position="942"/>
        <end position="954"/>
    </location>
</feature>
<name>A0A0L0GAI5_9EUKA</name>
<evidence type="ECO:0000313" key="5">
    <source>
        <dbReference type="Proteomes" id="UP000054560"/>
    </source>
</evidence>
<gene>
    <name evidence="4" type="ORF">SARC_01796</name>
</gene>
<dbReference type="Pfam" id="PF00621">
    <property type="entry name" value="RhoGEF"/>
    <property type="match status" value="1"/>
</dbReference>
<feature type="region of interest" description="Disordered" evidence="2">
    <location>
        <begin position="804"/>
        <end position="1066"/>
    </location>
</feature>
<dbReference type="InterPro" id="IPR000219">
    <property type="entry name" value="DH_dom"/>
</dbReference>
<feature type="compositionally biased region" description="Gly residues" evidence="2">
    <location>
        <begin position="980"/>
        <end position="990"/>
    </location>
</feature>
<dbReference type="InterPro" id="IPR051092">
    <property type="entry name" value="FYVE_RhoGEF_PH"/>
</dbReference>
<feature type="compositionally biased region" description="Acidic residues" evidence="2">
    <location>
        <begin position="393"/>
        <end position="402"/>
    </location>
</feature>
<feature type="region of interest" description="Disordered" evidence="2">
    <location>
        <begin position="1100"/>
        <end position="1168"/>
    </location>
</feature>
<dbReference type="PANTHER" id="PTHR12673:SF159">
    <property type="entry name" value="LD03170P"/>
    <property type="match status" value="1"/>
</dbReference>
<organism evidence="4 5">
    <name type="scientific">Sphaeroforma arctica JP610</name>
    <dbReference type="NCBI Taxonomy" id="667725"/>
    <lineage>
        <taxon>Eukaryota</taxon>
        <taxon>Ichthyosporea</taxon>
        <taxon>Ichthyophonida</taxon>
        <taxon>Sphaeroforma</taxon>
    </lineage>
</organism>
<dbReference type="Gene3D" id="1.20.1270.60">
    <property type="entry name" value="Arfaptin homology (AH) domain/BAR domain"/>
    <property type="match status" value="1"/>
</dbReference>
<dbReference type="InterPro" id="IPR035899">
    <property type="entry name" value="DBL_dom_sf"/>
</dbReference>
<dbReference type="SUPFAM" id="SSF48065">
    <property type="entry name" value="DBL homology domain (DH-domain)"/>
    <property type="match status" value="1"/>
</dbReference>
<evidence type="ECO:0000259" key="3">
    <source>
        <dbReference type="PROSITE" id="PS50010"/>
    </source>
</evidence>
<dbReference type="AlphaFoldDB" id="A0A0L0GAI5"/>